<organism evidence="1 2">
    <name type="scientific">Haloarcula terrestris</name>
    <dbReference type="NCBI Taxonomy" id="2950533"/>
    <lineage>
        <taxon>Archaea</taxon>
        <taxon>Methanobacteriati</taxon>
        <taxon>Methanobacteriota</taxon>
        <taxon>Stenosarchaea group</taxon>
        <taxon>Halobacteria</taxon>
        <taxon>Halobacteriales</taxon>
        <taxon>Haloarculaceae</taxon>
        <taxon>Haloarcula</taxon>
    </lineage>
</organism>
<feature type="non-terminal residue" evidence="1">
    <location>
        <position position="1"/>
    </location>
</feature>
<gene>
    <name evidence="1" type="ORF">NDI54_20160</name>
</gene>
<dbReference type="AlphaFoldDB" id="A0AAE4F0F8"/>
<name>A0AAE4F0F8_9EURY</name>
<dbReference type="EMBL" id="JAMQOM010000020">
    <property type="protein sequence ID" value="MDS0223660.1"/>
    <property type="molecule type" value="Genomic_DNA"/>
</dbReference>
<keyword evidence="2" id="KW-1185">Reference proteome</keyword>
<reference evidence="1 2" key="1">
    <citation type="submission" date="2022-06" db="EMBL/GenBank/DDBJ databases">
        <title>Haloarcula sp. a new haloarchaeum isolate from saline soil.</title>
        <authorList>
            <person name="Strakova D."/>
            <person name="Galisteo C."/>
            <person name="Sanchez-Porro C."/>
            <person name="Ventosa A."/>
        </authorList>
    </citation>
    <scope>NUCLEOTIDE SEQUENCE [LARGE SCALE GENOMIC DNA]</scope>
    <source>
        <strain evidence="1 2">S1AR25-5A</strain>
    </source>
</reference>
<dbReference type="RefSeq" id="WP_310898186.1">
    <property type="nucleotide sequence ID" value="NZ_JAMQOM010000020.1"/>
</dbReference>
<protein>
    <submittedName>
        <fullName evidence="1">Uncharacterized protein</fullName>
    </submittedName>
</protein>
<dbReference type="Proteomes" id="UP001253439">
    <property type="component" value="Unassembled WGS sequence"/>
</dbReference>
<sequence>TPEGRENRASALLEDLHDTQITWAAIVSQSNPSKEEQAAAAAMAIKKSITHGLSTGAVSHGCGETVAVHDGVRDTYSDYSKDLRKQLSGCCDSSFQRSICPVYLTYLQEADLTYPQSTAADYIAGYIRDKYADNEAVEHDWIYEFDQSWIDPGPQADPVYRLDEFSPVREAEVRSRVIAWLTGRGIPRDPQPTGRDPYQDLVDEIENEIVYEYLMGLE</sequence>
<comment type="caution">
    <text evidence="1">The sequence shown here is derived from an EMBL/GenBank/DDBJ whole genome shotgun (WGS) entry which is preliminary data.</text>
</comment>
<evidence type="ECO:0000313" key="1">
    <source>
        <dbReference type="EMBL" id="MDS0223660.1"/>
    </source>
</evidence>
<evidence type="ECO:0000313" key="2">
    <source>
        <dbReference type="Proteomes" id="UP001253439"/>
    </source>
</evidence>
<accession>A0AAE4F0F8</accession>
<proteinExistence type="predicted"/>